<feature type="domain" description="IpaB/BipB/SctE N-terminal" evidence="17">
    <location>
        <begin position="84"/>
        <end position="233"/>
    </location>
</feature>
<dbReference type="InterPro" id="IPR006972">
    <property type="entry name" value="BipB-like_C"/>
</dbReference>
<evidence type="ECO:0000256" key="7">
    <source>
        <dbReference type="ARBA" id="ARBA00022989"/>
    </source>
</evidence>
<evidence type="ECO:0000256" key="6">
    <source>
        <dbReference type="ARBA" id="ARBA00022870"/>
    </source>
</evidence>
<evidence type="ECO:0000256" key="4">
    <source>
        <dbReference type="ARBA" id="ARBA00022525"/>
    </source>
</evidence>
<dbReference type="Pfam" id="PF16535">
    <property type="entry name" value="T3SSipB"/>
    <property type="match status" value="1"/>
</dbReference>
<dbReference type="GO" id="GO:0005576">
    <property type="term" value="C:extracellular region"/>
    <property type="evidence" value="ECO:0007669"/>
    <property type="project" value="UniProtKB-SubCell"/>
</dbReference>
<keyword evidence="6" id="KW-1043">Host membrane</keyword>
<feature type="region of interest" description="Disordered" evidence="14">
    <location>
        <begin position="57"/>
        <end position="78"/>
    </location>
</feature>
<dbReference type="EMBL" id="LT906435">
    <property type="protein sequence ID" value="SNU80990.1"/>
    <property type="molecule type" value="Genomic_DNA"/>
</dbReference>
<keyword evidence="19" id="KW-1185">Reference proteome</keyword>
<dbReference type="Pfam" id="PF04888">
    <property type="entry name" value="SseC"/>
    <property type="match status" value="1"/>
</dbReference>
<accession>A0A239S6G5</accession>
<comment type="function">
    <text evidence="11">Plays a role in the bacterium-induced formation of multinucleated giant cell (MNGC), which is formed after host cell fusion, as well as in the intercellular spreading of bacteria and in the induction of apoptosis in macrophages. May act in concert with other effector proteins to induce fusion of host cell membranes.</text>
</comment>
<comment type="subcellular location">
    <subcellularLocation>
        <location evidence="1">Host membrane</location>
    </subcellularLocation>
    <subcellularLocation>
        <location evidence="2">Secreted</location>
    </subcellularLocation>
</comment>
<dbReference type="GeneID" id="88092878"/>
<keyword evidence="8" id="KW-0843">Virulence</keyword>
<feature type="domain" description="Translocator protein BipB-like C-terminal" evidence="16">
    <location>
        <begin position="258"/>
        <end position="580"/>
    </location>
</feature>
<evidence type="ECO:0000256" key="12">
    <source>
        <dbReference type="ARBA" id="ARBA00035640"/>
    </source>
</evidence>
<dbReference type="OrthoDB" id="8934987at2"/>
<comment type="similarity">
    <text evidence="12">Belongs to the SctE/SipB/YopB family.</text>
</comment>
<keyword evidence="10 15" id="KW-0472">Membrane</keyword>
<feature type="coiled-coil region" evidence="13">
    <location>
        <begin position="137"/>
        <end position="171"/>
    </location>
</feature>
<dbReference type="Proteomes" id="UP000215126">
    <property type="component" value="Chromosome 1"/>
</dbReference>
<reference evidence="18 19" key="1">
    <citation type="submission" date="2017-06" db="EMBL/GenBank/DDBJ databases">
        <authorList>
            <consortium name="Pathogen Informatics"/>
        </authorList>
    </citation>
    <scope>NUCLEOTIDE SEQUENCE [LARGE SCALE GENOMIC DNA]</scope>
    <source>
        <strain evidence="18 19">NCTC13161</strain>
    </source>
</reference>
<dbReference type="GO" id="GO:0033644">
    <property type="term" value="C:host cell membrane"/>
    <property type="evidence" value="ECO:0007669"/>
    <property type="project" value="UniProtKB-SubCell"/>
</dbReference>
<name>A0A239S6G5_9BURK</name>
<evidence type="ECO:0000256" key="8">
    <source>
        <dbReference type="ARBA" id="ARBA00023026"/>
    </source>
</evidence>
<dbReference type="GO" id="GO:0016020">
    <property type="term" value="C:membrane"/>
    <property type="evidence" value="ECO:0007669"/>
    <property type="project" value="InterPro"/>
</dbReference>
<dbReference type="KEGG" id="pspu:NA29_05190"/>
<keyword evidence="5 15" id="KW-0812">Transmembrane</keyword>
<dbReference type="PRINTS" id="PR01375">
    <property type="entry name" value="BACINVASINB"/>
</dbReference>
<evidence type="ECO:0000256" key="1">
    <source>
        <dbReference type="ARBA" id="ARBA00004551"/>
    </source>
</evidence>
<dbReference type="RefSeq" id="WP_039394672.1">
    <property type="nucleotide sequence ID" value="NZ_CABPRX010000001.1"/>
</dbReference>
<evidence type="ECO:0000256" key="15">
    <source>
        <dbReference type="SAM" id="Phobius"/>
    </source>
</evidence>
<keyword evidence="9 13" id="KW-0175">Coiled coil</keyword>
<evidence type="ECO:0000256" key="14">
    <source>
        <dbReference type="SAM" id="MobiDB-lite"/>
    </source>
</evidence>
<evidence type="ECO:0000313" key="19">
    <source>
        <dbReference type="Proteomes" id="UP000215126"/>
    </source>
</evidence>
<evidence type="ECO:0000313" key="18">
    <source>
        <dbReference type="EMBL" id="SNU80990.1"/>
    </source>
</evidence>
<evidence type="ECO:0000256" key="11">
    <source>
        <dbReference type="ARBA" id="ARBA00025490"/>
    </source>
</evidence>
<evidence type="ECO:0000256" key="9">
    <source>
        <dbReference type="ARBA" id="ARBA00023054"/>
    </source>
</evidence>
<evidence type="ECO:0000259" key="17">
    <source>
        <dbReference type="Pfam" id="PF16535"/>
    </source>
</evidence>
<keyword evidence="4" id="KW-0964">Secreted</keyword>
<protein>
    <recommendedName>
        <fullName evidence="3">Translocator protein BipB</fullName>
    </recommendedName>
</protein>
<evidence type="ECO:0000256" key="5">
    <source>
        <dbReference type="ARBA" id="ARBA00022692"/>
    </source>
</evidence>
<dbReference type="STRING" id="93222.NA29_05190"/>
<evidence type="ECO:0000256" key="10">
    <source>
        <dbReference type="ARBA" id="ARBA00023136"/>
    </source>
</evidence>
<dbReference type="AlphaFoldDB" id="A0A239S6G5"/>
<feature type="region of interest" description="Disordered" evidence="14">
    <location>
        <begin position="1"/>
        <end position="37"/>
    </location>
</feature>
<sequence length="583" mass="60511">MTTITAALPGIAPPADGSNDLNGPVAGKGPDGAQMPVPDIRAGMQTVIRQIIENMTSTPTSTGEMPKTQADAPALKPPLGDARASLTYLLGRLTELFSHSSLSDLQNRLKQSQLEAASRQAMAEQSQAEFDQAVAAATQAMDALDQATQHLADAEQALANAQETLTNTKAALDSATPGTPEYDAAMQAYEAAKSGYDAAKARHDQAKHEATQAFEAAKDATRKADDILGKFLGNQLPGTLDKASTEKNGKNMDELIFLMAKLAKLLGDSANDAIQEDMKFFEAIRKARQADLVKQNEEYEATVKQAQKLSKIFGIFGKILGAVLAVVGVVGAVFTGGLSTTMTVVGVALLADSVMGAATGFSLVGEAIKPVMTHVIQPLASEIGKFVGSMLEELGVGKDTAEMIGNVVGVVAAAAVAIAFIAVSVVAGGAAAATNFGKMLGTLVSDLVKKLVPDMLREAGKAGAKMVAQGMSSAASRMGVKEGNAQMLANTLRSVVTFGELALGGTQAAGNAATGTYQKQATDVMADMMVAQDTLDKITDSVKQSADRFGATQNVVSAIISQMSDAAKVQQEARKFVLNNVRA</sequence>
<dbReference type="Gene3D" id="1.20.120.330">
    <property type="entry name" value="Nucleotidyltransferases domain 2"/>
    <property type="match status" value="2"/>
</dbReference>
<proteinExistence type="inferred from homology"/>
<gene>
    <name evidence="18" type="primary">sipB</name>
    <name evidence="18" type="ORF">SAMEA4530655_00174</name>
</gene>
<keyword evidence="7 15" id="KW-1133">Transmembrane helix</keyword>
<evidence type="ECO:0000256" key="3">
    <source>
        <dbReference type="ARBA" id="ARBA00018823"/>
    </source>
</evidence>
<dbReference type="InterPro" id="IPR032391">
    <property type="entry name" value="IpaB/BipB/SctE_N"/>
</dbReference>
<feature type="transmembrane region" description="Helical" evidence="15">
    <location>
        <begin position="340"/>
        <end position="364"/>
    </location>
</feature>
<feature type="transmembrane region" description="Helical" evidence="15">
    <location>
        <begin position="407"/>
        <end position="433"/>
    </location>
</feature>
<dbReference type="InterPro" id="IPR003895">
    <property type="entry name" value="T3SS_SctE/BipB"/>
</dbReference>
<feature type="transmembrane region" description="Helical" evidence="15">
    <location>
        <begin position="312"/>
        <end position="334"/>
    </location>
</feature>
<evidence type="ECO:0000256" key="2">
    <source>
        <dbReference type="ARBA" id="ARBA00004613"/>
    </source>
</evidence>
<organism evidence="18 19">
    <name type="scientific">Pandoraea sputorum</name>
    <dbReference type="NCBI Taxonomy" id="93222"/>
    <lineage>
        <taxon>Bacteria</taxon>
        <taxon>Pseudomonadati</taxon>
        <taxon>Pseudomonadota</taxon>
        <taxon>Betaproteobacteria</taxon>
        <taxon>Burkholderiales</taxon>
        <taxon>Burkholderiaceae</taxon>
        <taxon>Pandoraea</taxon>
    </lineage>
</organism>
<evidence type="ECO:0000259" key="16">
    <source>
        <dbReference type="Pfam" id="PF04888"/>
    </source>
</evidence>
<evidence type="ECO:0000256" key="13">
    <source>
        <dbReference type="SAM" id="Coils"/>
    </source>
</evidence>